<proteinExistence type="predicted"/>
<evidence type="ECO:0000259" key="1">
    <source>
        <dbReference type="PROSITE" id="PS51412"/>
    </source>
</evidence>
<dbReference type="PROSITE" id="PS51412">
    <property type="entry name" value="MACPF_2"/>
    <property type="match status" value="1"/>
</dbReference>
<dbReference type="SMART" id="SM00457">
    <property type="entry name" value="MACPF"/>
    <property type="match status" value="1"/>
</dbReference>
<gene>
    <name evidence="2" type="ORF">V5O48_011245</name>
</gene>
<dbReference type="EMBL" id="JBAHYK010000886">
    <property type="protein sequence ID" value="KAL0570711.1"/>
    <property type="molecule type" value="Genomic_DNA"/>
</dbReference>
<dbReference type="InterPro" id="IPR020864">
    <property type="entry name" value="MACPF"/>
</dbReference>
<evidence type="ECO:0000313" key="2">
    <source>
        <dbReference type="EMBL" id="KAL0570711.1"/>
    </source>
</evidence>
<reference evidence="2 3" key="1">
    <citation type="submission" date="2024-02" db="EMBL/GenBank/DDBJ databases">
        <title>A draft genome for the cacao thread blight pathogen Marasmius crinis-equi.</title>
        <authorList>
            <person name="Cohen S.P."/>
            <person name="Baruah I.K."/>
            <person name="Amoako-Attah I."/>
            <person name="Bukari Y."/>
            <person name="Meinhardt L.W."/>
            <person name="Bailey B.A."/>
        </authorList>
    </citation>
    <scope>NUCLEOTIDE SEQUENCE [LARGE SCALE GENOMIC DNA]</scope>
    <source>
        <strain evidence="2 3">GH-76</strain>
    </source>
</reference>
<keyword evidence="3" id="KW-1185">Reference proteome</keyword>
<evidence type="ECO:0000313" key="3">
    <source>
        <dbReference type="Proteomes" id="UP001465976"/>
    </source>
</evidence>
<dbReference type="Pfam" id="PF01823">
    <property type="entry name" value="MACPF"/>
    <property type="match status" value="1"/>
</dbReference>
<feature type="domain" description="MACPF" evidence="1">
    <location>
        <begin position="1"/>
        <end position="308"/>
    </location>
</feature>
<dbReference type="Proteomes" id="UP001465976">
    <property type="component" value="Unassembled WGS sequence"/>
</dbReference>
<protein>
    <recommendedName>
        <fullName evidence="1">MACPF domain-containing protein</fullName>
    </recommendedName>
</protein>
<accession>A0ABR3F648</accession>
<comment type="caution">
    <text evidence="2">The sequence shown here is derived from an EMBL/GenBank/DDBJ whole genome shotgun (WGS) entry which is preliminary data.</text>
</comment>
<name>A0ABR3F648_9AGAR</name>
<organism evidence="2 3">
    <name type="scientific">Marasmius crinis-equi</name>
    <dbReference type="NCBI Taxonomy" id="585013"/>
    <lineage>
        <taxon>Eukaryota</taxon>
        <taxon>Fungi</taxon>
        <taxon>Dikarya</taxon>
        <taxon>Basidiomycota</taxon>
        <taxon>Agaricomycotina</taxon>
        <taxon>Agaricomycetes</taxon>
        <taxon>Agaricomycetidae</taxon>
        <taxon>Agaricales</taxon>
        <taxon>Marasmiineae</taxon>
        <taxon>Marasmiaceae</taxon>
        <taxon>Marasmius</taxon>
    </lineage>
</organism>
<sequence>MLTVTPLSIKAVDQSIKRGRKIIDYDPDWRLREVKLGDQTYKVPGNIGVSTDLSNFQGSFLSYRSGSEAYNAFQADASLSIRYMSVSGGASASYATEKTLRKENQYAFYSFNADMYAASLRDYLDSINEPALKRGIAELPKPFNGNDKNQEKKYRDFFASYGTHVITYCTYGARCQMNVWASNSSSAVNNRFVASVSASYNGVFTGGQFDASVKKEAQYKDFEEMRQADVTAQGGELKAGSNFAQNPGSMDAYDAWKETTASYPNVTSLSTVEIWSLLRDAAAEELRKAADDLEKAFNHLKMHTQVHRTEVTLSIESDWAEFGLLTPSACIVKSGDIPANTIFKETKVQWGKEHSHNYHRQDIRFVIVNDGSPIDFYISHGSNGGAVGKGKATIITRQGTYENAEITDNNWNTVWYYQKSVNPSAENSRMSRDNKPRTWNDTLTDYLKEIGHY</sequence>